<proteinExistence type="predicted"/>
<dbReference type="EMBL" id="CP011097">
    <property type="protein sequence ID" value="AJZ76432.1"/>
    <property type="molecule type" value="Genomic_DNA"/>
</dbReference>
<organism evidence="2 3">
    <name type="scientific">Candidatus Nitrosotenuis cloacae</name>
    <dbReference type="NCBI Taxonomy" id="1603555"/>
    <lineage>
        <taxon>Archaea</taxon>
        <taxon>Nitrososphaerota</taxon>
        <taxon>Candidatus Nitrosotenuis</taxon>
    </lineage>
</organism>
<dbReference type="RefSeq" id="WP_048187194.1">
    <property type="nucleotide sequence ID" value="NZ_CP011097.1"/>
</dbReference>
<protein>
    <submittedName>
        <fullName evidence="2">Uncharacterized protein</fullName>
    </submittedName>
</protein>
<dbReference type="Proteomes" id="UP000266745">
    <property type="component" value="Chromosome"/>
</dbReference>
<evidence type="ECO:0000313" key="3">
    <source>
        <dbReference type="Proteomes" id="UP000266745"/>
    </source>
</evidence>
<keyword evidence="1" id="KW-0472">Membrane</keyword>
<gene>
    <name evidence="2" type="ORF">SU86_008780</name>
</gene>
<accession>A0A3G1B5U7</accession>
<evidence type="ECO:0000256" key="1">
    <source>
        <dbReference type="SAM" id="Phobius"/>
    </source>
</evidence>
<name>A0A3G1B5U7_9ARCH</name>
<dbReference type="GeneID" id="24874656"/>
<feature type="transmembrane region" description="Helical" evidence="1">
    <location>
        <begin position="15"/>
        <end position="37"/>
    </location>
</feature>
<reference evidence="2 3" key="1">
    <citation type="journal article" date="2016" name="Sci. Rep.">
        <title>A novel ammonia-oxidizing archaeon from wastewater treatment plant: Its enrichment, physiological and genomic characteristics.</title>
        <authorList>
            <person name="Li Y."/>
            <person name="Ding K."/>
            <person name="Wen X."/>
            <person name="Zhang B."/>
            <person name="Shen B."/>
            <person name="Yang Y."/>
        </authorList>
    </citation>
    <scope>NUCLEOTIDE SEQUENCE [LARGE SCALE GENOMIC DNA]</scope>
    <source>
        <strain evidence="2 3">SAT1</strain>
    </source>
</reference>
<keyword evidence="1" id="KW-1133">Transmembrane helix</keyword>
<dbReference type="AlphaFoldDB" id="A0A3G1B5U7"/>
<keyword evidence="1" id="KW-0812">Transmembrane</keyword>
<sequence length="184" mass="22138">MLEEFLKQFPYLQTLASYGIFDIAGVAIGAFIAYWFVKSDRQRRKREEEYYEMQTKSNTHEILKHFVEIDRISKNDLSDEEEDVSVDIDPAEVLTGLNQYYKRNNRKMEMLLENTKTSLARWGALNSNDRTKYNKIITDFEWLTKEYFSIYKPLEIQTRMWDTQRKDVTKKRYEIDTELDVLIK</sequence>
<dbReference type="KEGG" id="tah:SU86_008780"/>
<evidence type="ECO:0000313" key="2">
    <source>
        <dbReference type="EMBL" id="AJZ76432.1"/>
    </source>
</evidence>
<keyword evidence="3" id="KW-1185">Reference proteome</keyword>